<dbReference type="Gene3D" id="3.90.550.50">
    <property type="match status" value="1"/>
</dbReference>
<feature type="transmembrane region" description="Helical" evidence="2">
    <location>
        <begin position="281"/>
        <end position="303"/>
    </location>
</feature>
<feature type="transmembrane region" description="Helical" evidence="2">
    <location>
        <begin position="256"/>
        <end position="275"/>
    </location>
</feature>
<dbReference type="STRING" id="765915.A0A1Y2HG83"/>
<dbReference type="PANTHER" id="PTHR10811">
    <property type="entry name" value="FRINGE-RELATED"/>
    <property type="match status" value="1"/>
</dbReference>
<evidence type="ECO:0000313" key="4">
    <source>
        <dbReference type="Proteomes" id="UP000193411"/>
    </source>
</evidence>
<name>A0A1Y2HG83_9FUNG</name>
<feature type="region of interest" description="Disordered" evidence="1">
    <location>
        <begin position="1"/>
        <end position="20"/>
    </location>
</feature>
<dbReference type="Proteomes" id="UP000193411">
    <property type="component" value="Unassembled WGS sequence"/>
</dbReference>
<feature type="transmembrane region" description="Helical" evidence="2">
    <location>
        <begin position="394"/>
        <end position="414"/>
    </location>
</feature>
<feature type="compositionally biased region" description="Polar residues" evidence="1">
    <location>
        <begin position="566"/>
        <end position="579"/>
    </location>
</feature>
<accession>A0A1Y2HG83</accession>
<dbReference type="Pfam" id="PF04646">
    <property type="entry name" value="DUF604"/>
    <property type="match status" value="1"/>
</dbReference>
<reference evidence="3 4" key="1">
    <citation type="submission" date="2016-07" db="EMBL/GenBank/DDBJ databases">
        <title>Pervasive Adenine N6-methylation of Active Genes in Fungi.</title>
        <authorList>
            <consortium name="DOE Joint Genome Institute"/>
            <person name="Mondo S.J."/>
            <person name="Dannebaum R.O."/>
            <person name="Kuo R.C."/>
            <person name="Labutti K."/>
            <person name="Haridas S."/>
            <person name="Kuo A."/>
            <person name="Salamov A."/>
            <person name="Ahrendt S.R."/>
            <person name="Lipzen A."/>
            <person name="Sullivan W."/>
            <person name="Andreopoulos W.B."/>
            <person name="Clum A."/>
            <person name="Lindquist E."/>
            <person name="Daum C."/>
            <person name="Ramamoorthy G.K."/>
            <person name="Gryganskyi A."/>
            <person name="Culley D."/>
            <person name="Magnuson J.K."/>
            <person name="James T.Y."/>
            <person name="O'Malley M.A."/>
            <person name="Stajich J.E."/>
            <person name="Spatafora J.W."/>
            <person name="Visel A."/>
            <person name="Grigoriev I.V."/>
        </authorList>
    </citation>
    <scope>NUCLEOTIDE SEQUENCE [LARGE SCALE GENOMIC DNA]</scope>
    <source>
        <strain evidence="3 4">PL171</strain>
    </source>
</reference>
<feature type="transmembrane region" description="Helical" evidence="2">
    <location>
        <begin position="355"/>
        <end position="374"/>
    </location>
</feature>
<dbReference type="EMBL" id="MCFL01000040">
    <property type="protein sequence ID" value="ORZ33004.1"/>
    <property type="molecule type" value="Genomic_DNA"/>
</dbReference>
<dbReference type="OrthoDB" id="421979at2759"/>
<keyword evidence="4" id="KW-1185">Reference proteome</keyword>
<evidence type="ECO:0000256" key="2">
    <source>
        <dbReference type="SAM" id="Phobius"/>
    </source>
</evidence>
<evidence type="ECO:0000256" key="1">
    <source>
        <dbReference type="SAM" id="MobiDB-lite"/>
    </source>
</evidence>
<dbReference type="InterPro" id="IPR006740">
    <property type="entry name" value="DUF604"/>
</dbReference>
<keyword evidence="2" id="KW-0472">Membrane</keyword>
<evidence type="ECO:0000313" key="3">
    <source>
        <dbReference type="EMBL" id="ORZ33004.1"/>
    </source>
</evidence>
<gene>
    <name evidence="3" type="ORF">BCR44DRAFT_1223488</name>
</gene>
<comment type="caution">
    <text evidence="3">The sequence shown here is derived from an EMBL/GenBank/DDBJ whole genome shotgun (WGS) entry which is preliminary data.</text>
</comment>
<protein>
    <submittedName>
        <fullName evidence="3">Uncharacterized protein</fullName>
    </submittedName>
</protein>
<feature type="transmembrane region" description="Helical" evidence="2">
    <location>
        <begin position="531"/>
        <end position="549"/>
    </location>
</feature>
<proteinExistence type="predicted"/>
<keyword evidence="2" id="KW-1133">Transmembrane helix</keyword>
<sequence length="1057" mass="113612">MYPPTLGVSSTHSAPLAPAPPVPGRLSHSIWLRQLVSEPPCRSRQSYAILGASLATVAALSLVVTLLHSHVPPPAHLVPPLKTLTSNGAIAQPPSLPTKDPSYLENVIAYDANYGIEQAAAAATFNGKGAGNVQYTRIGLLHLAALDQLAVGIGSLLVSGVMAWLRPDYSAKRIHDDEPSSSASGTGDDMLAPSTLRRLAKLALSTMVDSGLSDAFTALSMLLMSPFYAFYSTAVALALSNLVFQNVSSTSQFAQVALAPVLAVRLLCTITPLVIPPGLSLSMPLIATLGIACVAWISSLSFAAGAVDVAKISVYTAMSLAGVGLAGRTSRDLLATSMSACDRPSSTIMMGGQEMFVKAVQSLAAFALLLVLSLPSAASLSPANNGFTGNFPALQVLGFVVFATVAHFLTQYAIHGATFLRHHPLDHSATVSLDPTVHTSLLASPSLIPPAAVELLRDAGTFLAAGIVFGITDVSPFVLKAVYCGTCAVVVHALVKARSGLEHALIHSATTSKVAGKHSHTERTAGSSKSVLVLAALTLSLALIIAMPSSNSPASPPTPTGVTPSVQTRSPSASRRQWSSWDRSMPLHYDLTLRIDPSLPGPSHIGQKAAKVFAVDSDSVTAPAADRTNIVATLPPLSSWPRRKWDRQSIARHANFSLRHHVRFGNTGSSTALHRYIAMYQMFADPNAHSDVHLRIYWTHADDPRGLYGVQSHLMHAYMNATGSLHYPVILGGDWKLMAFHMLMHMYDTSPEDVQWFALGAEGTVWFPRQVQALVTSLDVDPMQTYVYMGEVSESKDRQRTHGNMAGAGGGMLISRALAAQLHKHHAWCVQHLAKGDPGFFGADLIKACIDAVAVKVGIPAGVPLTRVPMFNPLELMGQGWPSGRAYLSARVSRAPPVTLSDLENLPPLFSSGMLTRMLAVHDWWHLVEQMPRTLMFRRFFVHVRGRDVGREATIVVTFGLHVRVYERIVTNVDHPVDFDGPITKDPEMWGADWLTENAQVSATNKWTWPNEETSFTDFWIHEYDERDGGLMVYLEEGNRAKFGIRAKCEGAGEGMC</sequence>
<dbReference type="AlphaFoldDB" id="A0A1Y2HG83"/>
<feature type="region of interest" description="Disordered" evidence="1">
    <location>
        <begin position="551"/>
        <end position="579"/>
    </location>
</feature>
<organism evidence="3 4">
    <name type="scientific">Catenaria anguillulae PL171</name>
    <dbReference type="NCBI Taxonomy" id="765915"/>
    <lineage>
        <taxon>Eukaryota</taxon>
        <taxon>Fungi</taxon>
        <taxon>Fungi incertae sedis</taxon>
        <taxon>Blastocladiomycota</taxon>
        <taxon>Blastocladiomycetes</taxon>
        <taxon>Blastocladiales</taxon>
        <taxon>Catenariaceae</taxon>
        <taxon>Catenaria</taxon>
    </lineage>
</organism>
<feature type="transmembrane region" description="Helical" evidence="2">
    <location>
        <begin position="228"/>
        <end position="244"/>
    </location>
</feature>
<keyword evidence="2" id="KW-0812">Transmembrane</keyword>